<dbReference type="Pfam" id="PF00328">
    <property type="entry name" value="His_Phos_2"/>
    <property type="match status" value="1"/>
</dbReference>
<dbReference type="InterPro" id="IPR050645">
    <property type="entry name" value="Histidine_acid_phosphatase"/>
</dbReference>
<accession>A0A3P8B208</accession>
<dbReference type="PANTHER" id="PTHR11567">
    <property type="entry name" value="ACID PHOSPHATASE-RELATED"/>
    <property type="match status" value="1"/>
</dbReference>
<dbReference type="WBParaSite" id="HPBE_0001830001-mRNA-1">
    <property type="protein sequence ID" value="HPBE_0001830001-mRNA-1"/>
    <property type="gene ID" value="HPBE_0001830001"/>
</dbReference>
<evidence type="ECO:0000313" key="2">
    <source>
        <dbReference type="EMBL" id="VDP11080.1"/>
    </source>
</evidence>
<evidence type="ECO:0000313" key="3">
    <source>
        <dbReference type="Proteomes" id="UP000050761"/>
    </source>
</evidence>
<dbReference type="InterPro" id="IPR029033">
    <property type="entry name" value="His_PPase_superfam"/>
</dbReference>
<comment type="similarity">
    <text evidence="1">Belongs to the histidine acid phosphatase family.</text>
</comment>
<sequence>VCHSAQQYRLGKWLRARYGKWLGDRFDRDQVFVRSSDYNRTIMSAQANMAGLFPPSQAEMWDAGLAWQPIPVHSVPRAVDKVRFD</sequence>
<dbReference type="Gene3D" id="3.40.50.1240">
    <property type="entry name" value="Phosphoglycerate mutase-like"/>
    <property type="match status" value="1"/>
</dbReference>
<dbReference type="EMBL" id="UZAH01030594">
    <property type="protein sequence ID" value="VDP11080.1"/>
    <property type="molecule type" value="Genomic_DNA"/>
</dbReference>
<evidence type="ECO:0000313" key="4">
    <source>
        <dbReference type="WBParaSite" id="HPBE_0001830001-mRNA-1"/>
    </source>
</evidence>
<dbReference type="GO" id="GO:0016791">
    <property type="term" value="F:phosphatase activity"/>
    <property type="evidence" value="ECO:0007669"/>
    <property type="project" value="TreeGrafter"/>
</dbReference>
<dbReference type="InterPro" id="IPR000560">
    <property type="entry name" value="His_Pase_clade-2"/>
</dbReference>
<gene>
    <name evidence="2" type="ORF">HPBE_LOCUS18299</name>
</gene>
<reference evidence="2 3" key="1">
    <citation type="submission" date="2018-11" db="EMBL/GenBank/DDBJ databases">
        <authorList>
            <consortium name="Pathogen Informatics"/>
        </authorList>
    </citation>
    <scope>NUCLEOTIDE SEQUENCE [LARGE SCALE GENOMIC DNA]</scope>
</reference>
<dbReference type="SUPFAM" id="SSF53254">
    <property type="entry name" value="Phosphoglycerate mutase-like"/>
    <property type="match status" value="1"/>
</dbReference>
<dbReference type="CDD" id="cd07061">
    <property type="entry name" value="HP_HAP_like"/>
    <property type="match status" value="1"/>
</dbReference>
<dbReference type="AlphaFoldDB" id="A0A183G8S5"/>
<evidence type="ECO:0000256" key="1">
    <source>
        <dbReference type="ARBA" id="ARBA00005375"/>
    </source>
</evidence>
<dbReference type="PANTHER" id="PTHR11567:SF210">
    <property type="entry name" value="ACID PHOSPHATASE 5-RELATED"/>
    <property type="match status" value="1"/>
</dbReference>
<organism evidence="3 4">
    <name type="scientific">Heligmosomoides polygyrus</name>
    <name type="common">Parasitic roundworm</name>
    <dbReference type="NCBI Taxonomy" id="6339"/>
    <lineage>
        <taxon>Eukaryota</taxon>
        <taxon>Metazoa</taxon>
        <taxon>Ecdysozoa</taxon>
        <taxon>Nematoda</taxon>
        <taxon>Chromadorea</taxon>
        <taxon>Rhabditida</taxon>
        <taxon>Rhabditina</taxon>
        <taxon>Rhabditomorpha</taxon>
        <taxon>Strongyloidea</taxon>
        <taxon>Heligmosomidae</taxon>
        <taxon>Heligmosomoides</taxon>
    </lineage>
</organism>
<accession>A0A183G8S5</accession>
<dbReference type="OrthoDB" id="5821688at2759"/>
<proteinExistence type="inferred from homology"/>
<protein>
    <submittedName>
        <fullName evidence="4">ABC transporter substrate-binding protein</fullName>
    </submittedName>
</protein>
<name>A0A183G8S5_HELPZ</name>
<dbReference type="Proteomes" id="UP000050761">
    <property type="component" value="Unassembled WGS sequence"/>
</dbReference>
<reference evidence="4" key="2">
    <citation type="submission" date="2019-09" db="UniProtKB">
        <authorList>
            <consortium name="WormBaseParasite"/>
        </authorList>
    </citation>
    <scope>IDENTIFICATION</scope>
</reference>
<keyword evidence="3" id="KW-1185">Reference proteome</keyword>